<gene>
    <name evidence="1" type="ORF">PsorP6_002286</name>
</gene>
<reference evidence="1 2" key="1">
    <citation type="journal article" date="2022" name="bioRxiv">
        <title>The genome of the oomycete Peronosclerospora sorghi, a cosmopolitan pathogen of maize and sorghum, is inflated with dispersed pseudogenes.</title>
        <authorList>
            <person name="Fletcher K."/>
            <person name="Martin F."/>
            <person name="Isakeit T."/>
            <person name="Cavanaugh K."/>
            <person name="Magill C."/>
            <person name="Michelmore R."/>
        </authorList>
    </citation>
    <scope>NUCLEOTIDE SEQUENCE [LARGE SCALE GENOMIC DNA]</scope>
    <source>
        <strain evidence="1">P6</strain>
    </source>
</reference>
<evidence type="ECO:0000313" key="1">
    <source>
        <dbReference type="EMBL" id="KAI9921762.1"/>
    </source>
</evidence>
<proteinExistence type="predicted"/>
<protein>
    <submittedName>
        <fullName evidence="1">Uncharacterized protein</fullName>
    </submittedName>
</protein>
<comment type="caution">
    <text evidence="1">The sequence shown here is derived from an EMBL/GenBank/DDBJ whole genome shotgun (WGS) entry which is preliminary data.</text>
</comment>
<evidence type="ECO:0000313" key="2">
    <source>
        <dbReference type="Proteomes" id="UP001163321"/>
    </source>
</evidence>
<name>A0ACC0WTQ9_9STRA</name>
<sequence length="256" mass="29159">MSLYQMYDAVIDAVDEGHHFWGSANALSWRVCLCPEGDLPAYGNTEKVTLGDIELGKTKALRPPCSSSRSRSRSPKRNPHDRGTHRSRRPSTRRRRSPRDRSRSRGRHRSRSTSRSLSRDGHRRRPSRSLSRGYVACSFRGTVYTPSVPFFFVIGIDCISISDITGDLLQQVRERERRKAEAGSLSLKLDRWTTRKRSRSPAKREEVVVVQPGLSKARGRQSTSPSPEKEKTRETHERLQKLRELYGDASAKPMDG</sequence>
<keyword evidence="2" id="KW-1185">Reference proteome</keyword>
<organism evidence="1 2">
    <name type="scientific">Peronosclerospora sorghi</name>
    <dbReference type="NCBI Taxonomy" id="230839"/>
    <lineage>
        <taxon>Eukaryota</taxon>
        <taxon>Sar</taxon>
        <taxon>Stramenopiles</taxon>
        <taxon>Oomycota</taxon>
        <taxon>Peronosporomycetes</taxon>
        <taxon>Peronosporales</taxon>
        <taxon>Peronosporaceae</taxon>
        <taxon>Peronosclerospora</taxon>
    </lineage>
</organism>
<accession>A0ACC0WTQ9</accession>
<dbReference type="Proteomes" id="UP001163321">
    <property type="component" value="Chromosome 1"/>
</dbReference>
<dbReference type="EMBL" id="CM047580">
    <property type="protein sequence ID" value="KAI9921762.1"/>
    <property type="molecule type" value="Genomic_DNA"/>
</dbReference>